<organism evidence="9 10">
    <name type="scientific">Quillaja saponaria</name>
    <name type="common">Soap bark tree</name>
    <dbReference type="NCBI Taxonomy" id="32244"/>
    <lineage>
        <taxon>Eukaryota</taxon>
        <taxon>Viridiplantae</taxon>
        <taxon>Streptophyta</taxon>
        <taxon>Embryophyta</taxon>
        <taxon>Tracheophyta</taxon>
        <taxon>Spermatophyta</taxon>
        <taxon>Magnoliopsida</taxon>
        <taxon>eudicotyledons</taxon>
        <taxon>Gunneridae</taxon>
        <taxon>Pentapetalae</taxon>
        <taxon>rosids</taxon>
        <taxon>fabids</taxon>
        <taxon>Fabales</taxon>
        <taxon>Quillajaceae</taxon>
        <taxon>Quillaja</taxon>
    </lineage>
</organism>
<feature type="transmembrane region" description="Helical" evidence="7">
    <location>
        <begin position="26"/>
        <end position="47"/>
    </location>
</feature>
<dbReference type="GO" id="GO:0005886">
    <property type="term" value="C:plasma membrane"/>
    <property type="evidence" value="ECO:0007669"/>
    <property type="project" value="TreeGrafter"/>
</dbReference>
<dbReference type="InterPro" id="IPR026961">
    <property type="entry name" value="PGG_dom"/>
</dbReference>
<dbReference type="Pfam" id="PF13962">
    <property type="entry name" value="PGG"/>
    <property type="match status" value="1"/>
</dbReference>
<evidence type="ECO:0000256" key="3">
    <source>
        <dbReference type="ARBA" id="ARBA00022737"/>
    </source>
</evidence>
<sequence>MGNFSIWLIAPDITYKEQDELSKDRVNTLLLMSTLVAAITFAAGFAMPGGYNNSNPDQGLATMLYKHFFAVFLIYDCIAMYSSIIVAVASFGRS</sequence>
<dbReference type="Proteomes" id="UP001163823">
    <property type="component" value="Chromosome 11"/>
</dbReference>
<protein>
    <submittedName>
        <fullName evidence="9">Ankyrin repeat family protein</fullName>
    </submittedName>
</protein>
<dbReference type="PANTHER" id="PTHR24186:SF46">
    <property type="entry name" value="PROTEIN ACCELERATED CELL DEATH 6-LIKE"/>
    <property type="match status" value="1"/>
</dbReference>
<evidence type="ECO:0000313" key="9">
    <source>
        <dbReference type="EMBL" id="KAJ7950730.1"/>
    </source>
</evidence>
<evidence type="ECO:0000256" key="4">
    <source>
        <dbReference type="ARBA" id="ARBA00022989"/>
    </source>
</evidence>
<dbReference type="KEGG" id="qsa:O6P43_026884"/>
<dbReference type="EMBL" id="JARAOO010000011">
    <property type="protein sequence ID" value="KAJ7950730.1"/>
    <property type="molecule type" value="Genomic_DNA"/>
</dbReference>
<evidence type="ECO:0000256" key="5">
    <source>
        <dbReference type="ARBA" id="ARBA00023043"/>
    </source>
</evidence>
<evidence type="ECO:0000256" key="6">
    <source>
        <dbReference type="ARBA" id="ARBA00023136"/>
    </source>
</evidence>
<name>A0AAD7PDF4_QUISA</name>
<evidence type="ECO:0000259" key="8">
    <source>
        <dbReference type="Pfam" id="PF13962"/>
    </source>
</evidence>
<keyword evidence="2 7" id="KW-0812">Transmembrane</keyword>
<evidence type="ECO:0000313" key="10">
    <source>
        <dbReference type="Proteomes" id="UP001163823"/>
    </source>
</evidence>
<keyword evidence="3" id="KW-0677">Repeat</keyword>
<evidence type="ECO:0000256" key="7">
    <source>
        <dbReference type="SAM" id="Phobius"/>
    </source>
</evidence>
<feature type="transmembrane region" description="Helical" evidence="7">
    <location>
        <begin position="67"/>
        <end position="91"/>
    </location>
</feature>
<feature type="domain" description="PGG" evidence="8">
    <location>
        <begin position="22"/>
        <end position="91"/>
    </location>
</feature>
<accession>A0AAD7PDF4</accession>
<keyword evidence="5" id="KW-0040">ANK repeat</keyword>
<evidence type="ECO:0000256" key="2">
    <source>
        <dbReference type="ARBA" id="ARBA00022692"/>
    </source>
</evidence>
<comment type="caution">
    <text evidence="9">The sequence shown here is derived from an EMBL/GenBank/DDBJ whole genome shotgun (WGS) entry which is preliminary data.</text>
</comment>
<proteinExistence type="predicted"/>
<reference evidence="9" key="1">
    <citation type="journal article" date="2023" name="Science">
        <title>Elucidation of the pathway for biosynthesis of saponin adjuvants from the soapbark tree.</title>
        <authorList>
            <person name="Reed J."/>
            <person name="Orme A."/>
            <person name="El-Demerdash A."/>
            <person name="Owen C."/>
            <person name="Martin L.B.B."/>
            <person name="Misra R.C."/>
            <person name="Kikuchi S."/>
            <person name="Rejzek M."/>
            <person name="Martin A.C."/>
            <person name="Harkess A."/>
            <person name="Leebens-Mack J."/>
            <person name="Louveau T."/>
            <person name="Stephenson M.J."/>
            <person name="Osbourn A."/>
        </authorList>
    </citation>
    <scope>NUCLEOTIDE SEQUENCE</scope>
    <source>
        <strain evidence="9">S10</strain>
    </source>
</reference>
<keyword evidence="10" id="KW-1185">Reference proteome</keyword>
<evidence type="ECO:0000256" key="1">
    <source>
        <dbReference type="ARBA" id="ARBA00004141"/>
    </source>
</evidence>
<keyword evidence="4 7" id="KW-1133">Transmembrane helix</keyword>
<keyword evidence="6 7" id="KW-0472">Membrane</keyword>
<comment type="subcellular location">
    <subcellularLocation>
        <location evidence="1">Membrane</location>
        <topology evidence="1">Multi-pass membrane protein</topology>
    </subcellularLocation>
</comment>
<gene>
    <name evidence="9" type="ORF">O6P43_026884</name>
</gene>
<dbReference type="PANTHER" id="PTHR24186">
    <property type="entry name" value="PROTEIN PHOSPHATASE 1 REGULATORY SUBUNIT"/>
    <property type="match status" value="1"/>
</dbReference>
<dbReference type="AlphaFoldDB" id="A0AAD7PDF4"/>